<accession>A0ABD0JBW3</accession>
<dbReference type="Proteomes" id="UP001519460">
    <property type="component" value="Unassembled WGS sequence"/>
</dbReference>
<sequence length="574" mass="63181">MFAECGGLLAVVLLPLMFITPIVSQGTPVLSTEGREFLVYPSRVDDLWDRVNLYITTHATRNIMVRVTTPVLPVAYGGVDHTFAVSVDQPRVQEIKTRGTNAARGKLMDAIRVEAEEDIAVFVNNPSDNATGVTSILSRASLGNDYLFPSIQRTFNGQVSICVGNLETVNTVWVTLPSRSNQGGPLLDYKGTVYWPGDTITIRLTSFEFADIRDVTSTADLTGTVIRSETPVSVFSAAVFHKTISSADSKDIVIENIPPKRAWGKKFVVTASPSATPGDSIRVLGKERDVSLEFSFGDRDVIQEPGQFLEKVVAPGTSFTITADKPVEVVQYRYSFTEDSAPFMFLVPHLESYGKEFTVPIIFNEEYVIGSQNYIVLITHACHADRVTIRHRHAPQEKKYVSRLSSWEPVGDGSYVTTQIKVTEGFVTIAMEPSVDPLEDELVVVGGYFFGQGPQKAYAAPLGLHVQDVNPVFSFSLPVDRLRNAPKKEPIVDGHSKLVARGKLPLAFSLDAREVKSRVACHRECWTMPNCLYVAYSKARNADSSDCRLFGPTAQCSGLKDSPGFLLYKLSKYG</sequence>
<evidence type="ECO:0000313" key="4">
    <source>
        <dbReference type="Proteomes" id="UP001519460"/>
    </source>
</evidence>
<reference evidence="3 4" key="1">
    <citation type="journal article" date="2023" name="Sci. Data">
        <title>Genome assembly of the Korean intertidal mud-creeper Batillaria attramentaria.</title>
        <authorList>
            <person name="Patra A.K."/>
            <person name="Ho P.T."/>
            <person name="Jun S."/>
            <person name="Lee S.J."/>
            <person name="Kim Y."/>
            <person name="Won Y.J."/>
        </authorList>
    </citation>
    <scope>NUCLEOTIDE SEQUENCE [LARGE SCALE GENOMIC DNA]</scope>
    <source>
        <strain evidence="3">Wonlab-2016</strain>
    </source>
</reference>
<proteinExistence type="predicted"/>
<dbReference type="EMBL" id="JACVVK020000511">
    <property type="protein sequence ID" value="KAK7469591.1"/>
    <property type="molecule type" value="Genomic_DNA"/>
</dbReference>
<dbReference type="PANTHER" id="PTHR46534">
    <property type="entry name" value="IGGFC_BINDING DOMAIN-CONTAINING PROTEIN"/>
    <property type="match status" value="1"/>
</dbReference>
<evidence type="ECO:0000256" key="1">
    <source>
        <dbReference type="SAM" id="SignalP"/>
    </source>
</evidence>
<feature type="domain" description="IgGFc-binding protein N-terminal" evidence="2">
    <location>
        <begin position="136"/>
        <end position="429"/>
    </location>
</feature>
<dbReference type="Pfam" id="PF17517">
    <property type="entry name" value="IgGFc_binding"/>
    <property type="match status" value="1"/>
</dbReference>
<keyword evidence="1" id="KW-0732">Signal</keyword>
<name>A0ABD0JBW3_9CAEN</name>
<dbReference type="PANTHER" id="PTHR46534:SF1">
    <property type="entry name" value="IGGFC-BINDING PROTEIN N-TERMINAL DOMAIN-CONTAINING PROTEIN"/>
    <property type="match status" value="1"/>
</dbReference>
<evidence type="ECO:0000259" key="2">
    <source>
        <dbReference type="Pfam" id="PF17517"/>
    </source>
</evidence>
<evidence type="ECO:0000313" key="3">
    <source>
        <dbReference type="EMBL" id="KAK7469591.1"/>
    </source>
</evidence>
<dbReference type="InterPro" id="IPR035234">
    <property type="entry name" value="IgGFc-bd_N"/>
</dbReference>
<feature type="signal peptide" evidence="1">
    <location>
        <begin position="1"/>
        <end position="24"/>
    </location>
</feature>
<comment type="caution">
    <text evidence="3">The sequence shown here is derived from an EMBL/GenBank/DDBJ whole genome shotgun (WGS) entry which is preliminary data.</text>
</comment>
<keyword evidence="4" id="KW-1185">Reference proteome</keyword>
<organism evidence="3 4">
    <name type="scientific">Batillaria attramentaria</name>
    <dbReference type="NCBI Taxonomy" id="370345"/>
    <lineage>
        <taxon>Eukaryota</taxon>
        <taxon>Metazoa</taxon>
        <taxon>Spiralia</taxon>
        <taxon>Lophotrochozoa</taxon>
        <taxon>Mollusca</taxon>
        <taxon>Gastropoda</taxon>
        <taxon>Caenogastropoda</taxon>
        <taxon>Sorbeoconcha</taxon>
        <taxon>Cerithioidea</taxon>
        <taxon>Batillariidae</taxon>
        <taxon>Batillaria</taxon>
    </lineage>
</organism>
<gene>
    <name evidence="3" type="ORF">BaRGS_00036381</name>
</gene>
<protein>
    <recommendedName>
        <fullName evidence="2">IgGFc-binding protein N-terminal domain-containing protein</fullName>
    </recommendedName>
</protein>
<dbReference type="AlphaFoldDB" id="A0ABD0JBW3"/>
<feature type="chain" id="PRO_5044849301" description="IgGFc-binding protein N-terminal domain-containing protein" evidence="1">
    <location>
        <begin position="25"/>
        <end position="574"/>
    </location>
</feature>